<dbReference type="PANTHER" id="PTHR33371:SF15">
    <property type="entry name" value="LIPOPROTEIN LPRN"/>
    <property type="match status" value="1"/>
</dbReference>
<dbReference type="InterPro" id="IPR005693">
    <property type="entry name" value="Mce"/>
</dbReference>
<evidence type="ECO:0000256" key="1">
    <source>
        <dbReference type="SAM" id="MobiDB-lite"/>
    </source>
</evidence>
<dbReference type="PANTHER" id="PTHR33371">
    <property type="entry name" value="INTERMEMBRANE PHOSPHOLIPID TRANSPORT SYSTEM BINDING PROTEIN MLAD-RELATED"/>
    <property type="match status" value="1"/>
</dbReference>
<proteinExistence type="predicted"/>
<protein>
    <recommendedName>
        <fullName evidence="6">MCE family protein</fullName>
    </recommendedName>
</protein>
<evidence type="ECO:0000259" key="3">
    <source>
        <dbReference type="Pfam" id="PF11887"/>
    </source>
</evidence>
<evidence type="ECO:0000259" key="2">
    <source>
        <dbReference type="Pfam" id="PF02470"/>
    </source>
</evidence>
<accession>A0ABP7HYW5</accession>
<sequence length="343" mass="35535">MIRGARRALAAVALVAGLGGAAGCGLSLEDVPLPDLVSGPTYTITAEFTDALNLPVDAPVKLDGSTVGQVASVTAADGLADVELELSTSVRLRSTSRAEIRLTSPMGTAFVQLLPGRGGDVLAEGDTLPVAETSTAPDVSDLLSALSTVVTGGSFGDISTIIKQLNVALTGNAGDARQLLHRLDSAVSGLVADLPRVDRLTRSLGRLTSRLRGDLPVITGSLGDLTDLVRSLSNQRAKLVDAMESLNRFDSVATPFTRAVRDDLVAQLDDMRPVLQTLLDNRRNIDGVMAGLVAFAKGSNQAAPGDYANFDLTFLLDPDALQGGQHGGQPPLPTPAPDGRGSR</sequence>
<evidence type="ECO:0000313" key="4">
    <source>
        <dbReference type="EMBL" id="GAA3807749.1"/>
    </source>
</evidence>
<dbReference type="InterPro" id="IPR024516">
    <property type="entry name" value="Mce_C"/>
</dbReference>
<dbReference type="Proteomes" id="UP001501821">
    <property type="component" value="Unassembled WGS sequence"/>
</dbReference>
<dbReference type="InterPro" id="IPR003399">
    <property type="entry name" value="Mce/MlaD"/>
</dbReference>
<dbReference type="Pfam" id="PF02470">
    <property type="entry name" value="MlaD"/>
    <property type="match status" value="1"/>
</dbReference>
<feature type="domain" description="Mce/MlaD" evidence="2">
    <location>
        <begin position="40"/>
        <end position="116"/>
    </location>
</feature>
<gene>
    <name evidence="4" type="ORF">GCM10022242_08380</name>
</gene>
<name>A0ABP7HYW5_9ACTN</name>
<dbReference type="PROSITE" id="PS51257">
    <property type="entry name" value="PROKAR_LIPOPROTEIN"/>
    <property type="match status" value="1"/>
</dbReference>
<evidence type="ECO:0000313" key="5">
    <source>
        <dbReference type="Proteomes" id="UP001501821"/>
    </source>
</evidence>
<comment type="caution">
    <text evidence="4">The sequence shown here is derived from an EMBL/GenBank/DDBJ whole genome shotgun (WGS) entry which is preliminary data.</text>
</comment>
<evidence type="ECO:0008006" key="6">
    <source>
        <dbReference type="Google" id="ProtNLM"/>
    </source>
</evidence>
<keyword evidence="5" id="KW-1185">Reference proteome</keyword>
<dbReference type="Pfam" id="PF11887">
    <property type="entry name" value="Mce4_CUP1"/>
    <property type="match status" value="1"/>
</dbReference>
<reference evidence="5" key="1">
    <citation type="journal article" date="2019" name="Int. J. Syst. Evol. Microbiol.">
        <title>The Global Catalogue of Microorganisms (GCM) 10K type strain sequencing project: providing services to taxonomists for standard genome sequencing and annotation.</title>
        <authorList>
            <consortium name="The Broad Institute Genomics Platform"/>
            <consortium name="The Broad Institute Genome Sequencing Center for Infectious Disease"/>
            <person name="Wu L."/>
            <person name="Ma J."/>
        </authorList>
    </citation>
    <scope>NUCLEOTIDE SEQUENCE [LARGE SCALE GENOMIC DNA]</scope>
    <source>
        <strain evidence="5">JCM 16953</strain>
    </source>
</reference>
<dbReference type="RefSeq" id="WP_344772602.1">
    <property type="nucleotide sequence ID" value="NZ_BAABAH010000002.1"/>
</dbReference>
<organism evidence="4 5">
    <name type="scientific">Nocardioides panacisoli</name>
    <dbReference type="NCBI Taxonomy" id="627624"/>
    <lineage>
        <taxon>Bacteria</taxon>
        <taxon>Bacillati</taxon>
        <taxon>Actinomycetota</taxon>
        <taxon>Actinomycetes</taxon>
        <taxon>Propionibacteriales</taxon>
        <taxon>Nocardioidaceae</taxon>
        <taxon>Nocardioides</taxon>
    </lineage>
</organism>
<feature type="domain" description="Mammalian cell entry C-terminal" evidence="3">
    <location>
        <begin position="121"/>
        <end position="319"/>
    </location>
</feature>
<feature type="region of interest" description="Disordered" evidence="1">
    <location>
        <begin position="319"/>
        <end position="343"/>
    </location>
</feature>
<dbReference type="EMBL" id="BAABAH010000002">
    <property type="protein sequence ID" value="GAA3807749.1"/>
    <property type="molecule type" value="Genomic_DNA"/>
</dbReference>
<dbReference type="NCBIfam" id="TIGR00996">
    <property type="entry name" value="Mtu_fam_mce"/>
    <property type="match status" value="1"/>
</dbReference>
<dbReference type="InterPro" id="IPR052336">
    <property type="entry name" value="MlaD_Phospholipid_Transporter"/>
</dbReference>